<proteinExistence type="predicted"/>
<feature type="transmembrane region" description="Helical" evidence="1">
    <location>
        <begin position="147"/>
        <end position="172"/>
    </location>
</feature>
<evidence type="ECO:0000256" key="1">
    <source>
        <dbReference type="SAM" id="Phobius"/>
    </source>
</evidence>
<protein>
    <recommendedName>
        <fullName evidence="4">Stage III sporulation protein AE</fullName>
    </recommendedName>
</protein>
<dbReference type="AlphaFoldDB" id="A0A165HIW7"/>
<accession>A0A165HIW7</accession>
<dbReference type="OrthoDB" id="2373222at2"/>
<evidence type="ECO:0008006" key="4">
    <source>
        <dbReference type="Google" id="ProtNLM"/>
    </source>
</evidence>
<sequence>MWELIAAVAGPPARLFVLIIVLSAAALAADFVVPQFREWTRLLLLVSAGAAAMGPAIDAVRMMDGLVAKMTGLFLGIYPVLAAGMAAAGGALSLINWNPAVFLFVQGAVVIGGKWMVPLLIVSFILDYLSRLVPEIPFTRISEMIRVTLLGAISVIIACYSLFITATGAMAWSSGSAMAEPIKALLRQHVPLVGSFITDTMGVVGKYSSGMAPIAGSYLIVALLLTSLTPVAYVLLTAFLYKWIAALCEPFAHEDLAGFFDDIGKTLFVLCGIMLVVAFAIFYTAVLSIVLIKVIAGAG</sequence>
<dbReference type="RefSeq" id="WP_063178423.1">
    <property type="nucleotide sequence ID" value="NZ_LQNT01000001.1"/>
</dbReference>
<feature type="transmembrane region" description="Helical" evidence="1">
    <location>
        <begin position="217"/>
        <end position="241"/>
    </location>
</feature>
<dbReference type="InterPro" id="IPR014194">
    <property type="entry name" value="Spore_III_AE"/>
</dbReference>
<dbReference type="Pfam" id="PF09546">
    <property type="entry name" value="Spore_III_AE"/>
    <property type="match status" value="1"/>
</dbReference>
<feature type="transmembrane region" description="Helical" evidence="1">
    <location>
        <begin position="12"/>
        <end position="33"/>
    </location>
</feature>
<dbReference type="Proteomes" id="UP000076490">
    <property type="component" value="Unassembled WGS sequence"/>
</dbReference>
<name>A0A165HIW7_9BACL</name>
<keyword evidence="1" id="KW-0812">Transmembrane</keyword>
<evidence type="ECO:0000313" key="3">
    <source>
        <dbReference type="Proteomes" id="UP000076490"/>
    </source>
</evidence>
<keyword evidence="1" id="KW-1133">Transmembrane helix</keyword>
<feature type="transmembrane region" description="Helical" evidence="1">
    <location>
        <begin position="101"/>
        <end position="126"/>
    </location>
</feature>
<evidence type="ECO:0000313" key="2">
    <source>
        <dbReference type="EMBL" id="KZE40139.1"/>
    </source>
</evidence>
<reference evidence="2 3" key="1">
    <citation type="submission" date="2016-01" db="EMBL/GenBank/DDBJ databases">
        <title>Whole genome sequencing of Bhargavaea cecembensis T14.</title>
        <authorList>
            <person name="Hong K.W."/>
        </authorList>
    </citation>
    <scope>NUCLEOTIDE SEQUENCE [LARGE SCALE GENOMIC DNA]</scope>
    <source>
        <strain evidence="2 3">T14</strain>
    </source>
</reference>
<feature type="transmembrane region" description="Helical" evidence="1">
    <location>
        <begin position="267"/>
        <end position="292"/>
    </location>
</feature>
<comment type="caution">
    <text evidence="2">The sequence shown here is derived from an EMBL/GenBank/DDBJ whole genome shotgun (WGS) entry which is preliminary data.</text>
</comment>
<dbReference type="EMBL" id="LQNT01000001">
    <property type="protein sequence ID" value="KZE40139.1"/>
    <property type="molecule type" value="Genomic_DNA"/>
</dbReference>
<feature type="transmembrane region" description="Helical" evidence="1">
    <location>
        <begin position="72"/>
        <end position="95"/>
    </location>
</feature>
<keyword evidence="1" id="KW-0472">Membrane</keyword>
<organism evidence="2 3">
    <name type="scientific">Bhargavaea cecembensis</name>
    <dbReference type="NCBI Taxonomy" id="394098"/>
    <lineage>
        <taxon>Bacteria</taxon>
        <taxon>Bacillati</taxon>
        <taxon>Bacillota</taxon>
        <taxon>Bacilli</taxon>
        <taxon>Bacillales</taxon>
        <taxon>Caryophanaceae</taxon>
        <taxon>Bhargavaea</taxon>
    </lineage>
</organism>
<gene>
    <name evidence="2" type="ORF">AV656_02370</name>
</gene>